<dbReference type="EMBL" id="LAZR01067910">
    <property type="protein sequence ID" value="KKK50653.1"/>
    <property type="molecule type" value="Genomic_DNA"/>
</dbReference>
<reference evidence="1" key="1">
    <citation type="journal article" date="2015" name="Nature">
        <title>Complex archaea that bridge the gap between prokaryotes and eukaryotes.</title>
        <authorList>
            <person name="Spang A."/>
            <person name="Saw J.H."/>
            <person name="Jorgensen S.L."/>
            <person name="Zaremba-Niedzwiedzka K."/>
            <person name="Martijn J."/>
            <person name="Lind A.E."/>
            <person name="van Eijk R."/>
            <person name="Schleper C."/>
            <person name="Guy L."/>
            <person name="Ettema T.J."/>
        </authorList>
    </citation>
    <scope>NUCLEOTIDE SEQUENCE</scope>
</reference>
<proteinExistence type="predicted"/>
<dbReference type="PANTHER" id="PTHR37954:SF3">
    <property type="entry name" value="DUF169 DOMAIN-CONTAINING PROTEIN"/>
    <property type="match status" value="1"/>
</dbReference>
<organism evidence="1">
    <name type="scientific">marine sediment metagenome</name>
    <dbReference type="NCBI Taxonomy" id="412755"/>
    <lineage>
        <taxon>unclassified sequences</taxon>
        <taxon>metagenomes</taxon>
        <taxon>ecological metagenomes</taxon>
    </lineage>
</organism>
<protein>
    <submittedName>
        <fullName evidence="1">Uncharacterized protein</fullName>
    </submittedName>
</protein>
<evidence type="ECO:0000313" key="1">
    <source>
        <dbReference type="EMBL" id="KKK50653.1"/>
    </source>
</evidence>
<dbReference type="InterPro" id="IPR003748">
    <property type="entry name" value="DUF169"/>
</dbReference>
<dbReference type="PANTHER" id="PTHR37954">
    <property type="entry name" value="BLL4979 PROTEIN"/>
    <property type="match status" value="1"/>
</dbReference>
<dbReference type="Pfam" id="PF02596">
    <property type="entry name" value="DUF169"/>
    <property type="match status" value="1"/>
</dbReference>
<sequence>MMNKFEELKKKLNLKNDLVGVKLIYEHNENSKIDALFKEDLKSERYCEYVKRASRGEFLKIKHGDFSCQTAEVMLGFIETDNLELTMRLDVKGLKYILLFPINKYDIEGYDSIILMVNPRNSMKIIQAYVRVYRRPLKITCGAINGVCSEVTAYVIKRNEVNFSFLCTDSRENGTFGDCELLCGIPADMTSDLIN</sequence>
<feature type="non-terminal residue" evidence="1">
    <location>
        <position position="195"/>
    </location>
</feature>
<comment type="caution">
    <text evidence="1">The sequence shown here is derived from an EMBL/GenBank/DDBJ whole genome shotgun (WGS) entry which is preliminary data.</text>
</comment>
<name>A0A0F8W209_9ZZZZ</name>
<accession>A0A0F8W209</accession>
<dbReference type="AlphaFoldDB" id="A0A0F8W209"/>
<gene>
    <name evidence="1" type="ORF">LCGC14_3122860</name>
</gene>